<reference evidence="2" key="1">
    <citation type="submission" date="2017-01" db="EMBL/GenBank/DDBJ databases">
        <title>Comparative genomics of anhydrobiosis in the tardigrade Hypsibius dujardini.</title>
        <authorList>
            <person name="Yoshida Y."/>
            <person name="Koutsovoulos G."/>
            <person name="Laetsch D."/>
            <person name="Stevens L."/>
            <person name="Kumar S."/>
            <person name="Horikawa D."/>
            <person name="Ishino K."/>
            <person name="Komine S."/>
            <person name="Tomita M."/>
            <person name="Blaxter M."/>
            <person name="Arakawa K."/>
        </authorList>
    </citation>
    <scope>NUCLEOTIDE SEQUENCE [LARGE SCALE GENOMIC DNA]</scope>
    <source>
        <strain evidence="2">Z151</strain>
    </source>
</reference>
<comment type="caution">
    <text evidence="1">The sequence shown here is derived from an EMBL/GenBank/DDBJ whole genome shotgun (WGS) entry which is preliminary data.</text>
</comment>
<dbReference type="EMBL" id="MTYJ01000109">
    <property type="protein sequence ID" value="OQV14130.1"/>
    <property type="molecule type" value="Genomic_DNA"/>
</dbReference>
<dbReference type="AlphaFoldDB" id="A0A1W0WFY6"/>
<keyword evidence="2" id="KW-1185">Reference proteome</keyword>
<protein>
    <submittedName>
        <fullName evidence="1">Uncharacterized protein</fullName>
    </submittedName>
</protein>
<sequence>MVHVRLSCFLTRPCRSTRTNVSLVYPNAALACPSLAIREAHLPRGMAIPFAEAQRSVIPHSSGKMRRIPKIPAPPHRLWMTLVLFEYDFAIVLEVGKGLMRSKNPFHQIALSPNLLYPTCLEEFYPKEVVPRRKHFVGPRQLWRDAGNAGTGSFQWDFLKSREVGVLGGPSLVGSVGRGRDIVAFSAMAIALDSSGVCPRESVSLANDASLGRGFYGIMAESAVVPVLGGEFREIGMELRLGIALAPN</sequence>
<accession>A0A1W0WFY6</accession>
<dbReference type="Proteomes" id="UP000192578">
    <property type="component" value="Unassembled WGS sequence"/>
</dbReference>
<name>A0A1W0WFY6_HYPEX</name>
<evidence type="ECO:0000313" key="2">
    <source>
        <dbReference type="Proteomes" id="UP000192578"/>
    </source>
</evidence>
<proteinExistence type="predicted"/>
<organism evidence="1 2">
    <name type="scientific">Hypsibius exemplaris</name>
    <name type="common">Freshwater tardigrade</name>
    <dbReference type="NCBI Taxonomy" id="2072580"/>
    <lineage>
        <taxon>Eukaryota</taxon>
        <taxon>Metazoa</taxon>
        <taxon>Ecdysozoa</taxon>
        <taxon>Tardigrada</taxon>
        <taxon>Eutardigrada</taxon>
        <taxon>Parachela</taxon>
        <taxon>Hypsibioidea</taxon>
        <taxon>Hypsibiidae</taxon>
        <taxon>Hypsibius</taxon>
    </lineage>
</organism>
<evidence type="ECO:0000313" key="1">
    <source>
        <dbReference type="EMBL" id="OQV14130.1"/>
    </source>
</evidence>
<gene>
    <name evidence="1" type="ORF">BV898_11605</name>
</gene>
<dbReference type="PROSITE" id="PS51257">
    <property type="entry name" value="PROKAR_LIPOPROTEIN"/>
    <property type="match status" value="1"/>
</dbReference>